<evidence type="ECO:0000313" key="2">
    <source>
        <dbReference type="EMBL" id="KAJ7722625.1"/>
    </source>
</evidence>
<accession>A0AAD7HKD2</accession>
<organism evidence="2 3">
    <name type="scientific">Mycena metata</name>
    <dbReference type="NCBI Taxonomy" id="1033252"/>
    <lineage>
        <taxon>Eukaryota</taxon>
        <taxon>Fungi</taxon>
        <taxon>Dikarya</taxon>
        <taxon>Basidiomycota</taxon>
        <taxon>Agaricomycotina</taxon>
        <taxon>Agaricomycetes</taxon>
        <taxon>Agaricomycetidae</taxon>
        <taxon>Agaricales</taxon>
        <taxon>Marasmiineae</taxon>
        <taxon>Mycenaceae</taxon>
        <taxon>Mycena</taxon>
    </lineage>
</organism>
<feature type="compositionally biased region" description="Basic and acidic residues" evidence="1">
    <location>
        <begin position="362"/>
        <end position="371"/>
    </location>
</feature>
<feature type="compositionally biased region" description="Low complexity" evidence="1">
    <location>
        <begin position="302"/>
        <end position="313"/>
    </location>
</feature>
<feature type="region of interest" description="Disordered" evidence="1">
    <location>
        <begin position="231"/>
        <end position="392"/>
    </location>
</feature>
<feature type="compositionally biased region" description="Polar residues" evidence="1">
    <location>
        <begin position="249"/>
        <end position="267"/>
    </location>
</feature>
<comment type="caution">
    <text evidence="2">The sequence shown here is derived from an EMBL/GenBank/DDBJ whole genome shotgun (WGS) entry which is preliminary data.</text>
</comment>
<dbReference type="Proteomes" id="UP001215598">
    <property type="component" value="Unassembled WGS sequence"/>
</dbReference>
<evidence type="ECO:0000256" key="1">
    <source>
        <dbReference type="SAM" id="MobiDB-lite"/>
    </source>
</evidence>
<reference evidence="2" key="1">
    <citation type="submission" date="2023-03" db="EMBL/GenBank/DDBJ databases">
        <title>Massive genome expansion in bonnet fungi (Mycena s.s.) driven by repeated elements and novel gene families across ecological guilds.</title>
        <authorList>
            <consortium name="Lawrence Berkeley National Laboratory"/>
            <person name="Harder C.B."/>
            <person name="Miyauchi S."/>
            <person name="Viragh M."/>
            <person name="Kuo A."/>
            <person name="Thoen E."/>
            <person name="Andreopoulos B."/>
            <person name="Lu D."/>
            <person name="Skrede I."/>
            <person name="Drula E."/>
            <person name="Henrissat B."/>
            <person name="Morin E."/>
            <person name="Kohler A."/>
            <person name="Barry K."/>
            <person name="LaButti K."/>
            <person name="Morin E."/>
            <person name="Salamov A."/>
            <person name="Lipzen A."/>
            <person name="Mereny Z."/>
            <person name="Hegedus B."/>
            <person name="Baldrian P."/>
            <person name="Stursova M."/>
            <person name="Weitz H."/>
            <person name="Taylor A."/>
            <person name="Grigoriev I.V."/>
            <person name="Nagy L.G."/>
            <person name="Martin F."/>
            <person name="Kauserud H."/>
        </authorList>
    </citation>
    <scope>NUCLEOTIDE SEQUENCE</scope>
    <source>
        <strain evidence="2">CBHHK182m</strain>
    </source>
</reference>
<name>A0AAD7HKD2_9AGAR</name>
<sequence length="392" mass="43199">MRRVCVYAGHGVRSVDVVGVGFVLALRRRVVGVGREWGRAADAYIDCLRKLAGGVQMQLQLTVVYTQRALSASGLWGGIIYDCIGLVGQRCFVDTALYCSPPSYMVLTFPTLLLPPFSPPLLCIRHSRPPTPTTRARTKEKPGESFPAMLAWTLRVLGVEDAGGEVTEYELGVIFRLEMEEDAAAAVAWEHPVRVYGPKGTPWRAQAPALVSHTAPHPHALLVYLHATSHPRSPVARQRTARLPGSVQAAKQSSPPRARLSATSTRTSLRHEYARASTDVRVSSSQAHASLRPSLQLHKAETTTSTRPARTHTFSPQKPPRLRSPEASTHPHLPGKKVETHPLPHARIFPATPRSNALLPMEAERGRDGTRTQRRRRRGAGENVGWDEKKRE</sequence>
<gene>
    <name evidence="2" type="ORF">B0H16DRAFT_1896099</name>
</gene>
<dbReference type="AlphaFoldDB" id="A0AAD7HKD2"/>
<protein>
    <submittedName>
        <fullName evidence="2">Uncharacterized protein</fullName>
    </submittedName>
</protein>
<keyword evidence="3" id="KW-1185">Reference proteome</keyword>
<proteinExistence type="predicted"/>
<dbReference type="EMBL" id="JARKIB010000218">
    <property type="protein sequence ID" value="KAJ7722625.1"/>
    <property type="molecule type" value="Genomic_DNA"/>
</dbReference>
<evidence type="ECO:0000313" key="3">
    <source>
        <dbReference type="Proteomes" id="UP001215598"/>
    </source>
</evidence>